<dbReference type="EMBL" id="JABFAI010000399">
    <property type="protein sequence ID" value="KAF4944852.1"/>
    <property type="molecule type" value="Genomic_DNA"/>
</dbReference>
<dbReference type="InterPro" id="IPR011009">
    <property type="entry name" value="Kinase-like_dom_sf"/>
</dbReference>
<protein>
    <recommendedName>
        <fullName evidence="5">Prion-inhibition and propagation HeLo domain-containing protein</fullName>
    </recommendedName>
</protein>
<evidence type="ECO:0000259" key="1">
    <source>
        <dbReference type="Pfam" id="PF14479"/>
    </source>
</evidence>
<dbReference type="Pfam" id="PF24476">
    <property type="entry name" value="DUF7580"/>
    <property type="match status" value="1"/>
</dbReference>
<dbReference type="SUPFAM" id="SSF56112">
    <property type="entry name" value="Protein kinase-like (PK-like)"/>
    <property type="match status" value="1"/>
</dbReference>
<evidence type="ECO:0000259" key="2">
    <source>
        <dbReference type="Pfam" id="PF24476"/>
    </source>
</evidence>
<dbReference type="Gene3D" id="1.10.510.10">
    <property type="entry name" value="Transferase(Phosphotransferase) domain 1"/>
    <property type="match status" value="1"/>
</dbReference>
<dbReference type="InterPro" id="IPR029498">
    <property type="entry name" value="HeLo_dom"/>
</dbReference>
<keyword evidence="4" id="KW-1185">Reference proteome</keyword>
<dbReference type="InterPro" id="IPR038305">
    <property type="entry name" value="HeLo_sf"/>
</dbReference>
<sequence>MIMSGLEVAGLAIGALSALAAFRGALDTVLLIESFFGSGDSSSFLAIRYHVEITRLDLWRHVFNIDDESKSPLKSLPDSVQNVVLEILAGITNHLTSLKKLAEFHDIDIPDSVSSEQNKTISAKVKSLSQARVKPKSRLRWTIRGRNDFEQQVSELSQLIRDLRSFTMDTAESQSLNMALPCMSLVNIDRADLLQSFQQHTYSSDAVIPPAAKAKLLYNNSTHSTEVSVTVVDRTQIQFYKNSDSCGTLRLPGQEPRHIWIEWTAVGIEDNIAAQRIKSLGCLLQTSSDPSLRLPVCHGIIDDVLLEAEKGVRQFGFLFGAPDEDQVNQLRSIHSMPTSLTFRYESDFRIHPPESLRDLIRSSKKNRPPMLGDRFALASALAIAFSRFHSAGWLHKGFRTDNIKFFAKNDDQTTFTDVTSPFITGFQYSRPTDAQSLSSGPLDGEGLEYYYHPSIDKGFTKRTDLYSLGVVLYEIGYWGLIEDIAKKRGCPNDRRGWYKFVVGKLLPDLGWRMGETYQSVVRTLLECRVVEGDSNEDEKEFFTEYFIKVIYPLDPEKY</sequence>
<dbReference type="Gene3D" id="1.20.120.1020">
    <property type="entry name" value="Prion-inhibition and propagation, HeLo domain"/>
    <property type="match status" value="1"/>
</dbReference>
<dbReference type="PANTHER" id="PTHR37542:SF3">
    <property type="entry name" value="PRION-INHIBITION AND PROPAGATION HELO DOMAIN-CONTAINING PROTEIN"/>
    <property type="match status" value="1"/>
</dbReference>
<evidence type="ECO:0000313" key="4">
    <source>
        <dbReference type="Proteomes" id="UP000604273"/>
    </source>
</evidence>
<reference evidence="3" key="2">
    <citation type="submission" date="2020-05" db="EMBL/GenBank/DDBJ databases">
        <authorList>
            <person name="Kim H.-S."/>
            <person name="Proctor R.H."/>
            <person name="Brown D.W."/>
        </authorList>
    </citation>
    <scope>NUCLEOTIDE SEQUENCE</scope>
    <source>
        <strain evidence="3">NRRL 45417</strain>
    </source>
</reference>
<evidence type="ECO:0000313" key="3">
    <source>
        <dbReference type="EMBL" id="KAF4944852.1"/>
    </source>
</evidence>
<dbReference type="OrthoDB" id="1911848at2759"/>
<comment type="caution">
    <text evidence="3">The sequence shown here is derived from an EMBL/GenBank/DDBJ whole genome shotgun (WGS) entry which is preliminary data.</text>
</comment>
<gene>
    <name evidence="3" type="ORF">FGADI_12395</name>
</gene>
<dbReference type="InterPro" id="IPR056002">
    <property type="entry name" value="DUF7580"/>
</dbReference>
<evidence type="ECO:0008006" key="5">
    <source>
        <dbReference type="Google" id="ProtNLM"/>
    </source>
</evidence>
<dbReference type="PANTHER" id="PTHR37542">
    <property type="entry name" value="HELO DOMAIN-CONTAINING PROTEIN-RELATED"/>
    <property type="match status" value="1"/>
</dbReference>
<proteinExistence type="predicted"/>
<dbReference type="AlphaFoldDB" id="A0A8H4WNT9"/>
<dbReference type="Proteomes" id="UP000604273">
    <property type="component" value="Unassembled WGS sequence"/>
</dbReference>
<organism evidence="3 4">
    <name type="scientific">Fusarium gaditjirri</name>
    <dbReference type="NCBI Taxonomy" id="282569"/>
    <lineage>
        <taxon>Eukaryota</taxon>
        <taxon>Fungi</taxon>
        <taxon>Dikarya</taxon>
        <taxon>Ascomycota</taxon>
        <taxon>Pezizomycotina</taxon>
        <taxon>Sordariomycetes</taxon>
        <taxon>Hypocreomycetidae</taxon>
        <taxon>Hypocreales</taxon>
        <taxon>Nectriaceae</taxon>
        <taxon>Fusarium</taxon>
        <taxon>Fusarium nisikadoi species complex</taxon>
    </lineage>
</organism>
<name>A0A8H4WNT9_9HYPO</name>
<feature type="domain" description="DUF7580" evidence="2">
    <location>
        <begin position="346"/>
        <end position="528"/>
    </location>
</feature>
<dbReference type="Pfam" id="PF14479">
    <property type="entry name" value="HeLo"/>
    <property type="match status" value="1"/>
</dbReference>
<reference evidence="3" key="1">
    <citation type="journal article" date="2020" name="BMC Genomics">
        <title>Correction to: Identification and distribution of gene clusters required for synthesis of sphingolipid metabolism inhibitors in diverse species of the filamentous fungus Fusarium.</title>
        <authorList>
            <person name="Kim H.S."/>
            <person name="Lohmar J.M."/>
            <person name="Busman M."/>
            <person name="Brown D.W."/>
            <person name="Naumann T.A."/>
            <person name="Divon H.H."/>
            <person name="Lysoe E."/>
            <person name="Uhlig S."/>
            <person name="Proctor R.H."/>
        </authorList>
    </citation>
    <scope>NUCLEOTIDE SEQUENCE</scope>
    <source>
        <strain evidence="3">NRRL 45417</strain>
    </source>
</reference>
<feature type="domain" description="Prion-inhibition and propagation HeLo" evidence="1">
    <location>
        <begin position="10"/>
        <end position="175"/>
    </location>
</feature>
<accession>A0A8H4WNT9</accession>